<gene>
    <name evidence="9" type="ORF">DM860_010738</name>
</gene>
<feature type="compositionally biased region" description="Polar residues" evidence="7">
    <location>
        <begin position="361"/>
        <end position="373"/>
    </location>
</feature>
<dbReference type="GO" id="GO:0016020">
    <property type="term" value="C:membrane"/>
    <property type="evidence" value="ECO:0007669"/>
    <property type="project" value="UniProtKB-SubCell"/>
</dbReference>
<dbReference type="GO" id="GO:0022857">
    <property type="term" value="F:transmembrane transporter activity"/>
    <property type="evidence" value="ECO:0007669"/>
    <property type="project" value="InterPro"/>
</dbReference>
<feature type="transmembrane region" description="Helical" evidence="6">
    <location>
        <begin position="43"/>
        <end position="65"/>
    </location>
</feature>
<evidence type="ECO:0000256" key="7">
    <source>
        <dbReference type="SAM" id="MobiDB-lite"/>
    </source>
</evidence>
<keyword evidence="4 6" id="KW-1133">Transmembrane helix</keyword>
<dbReference type="Proteomes" id="UP000249390">
    <property type="component" value="Unassembled WGS sequence"/>
</dbReference>
<evidence type="ECO:0000256" key="6">
    <source>
        <dbReference type="RuleBase" id="RU363077"/>
    </source>
</evidence>
<comment type="caution">
    <text evidence="9">The sequence shown here is derived from an EMBL/GenBank/DDBJ whole genome shotgun (WGS) entry which is preliminary data.</text>
</comment>
<evidence type="ECO:0000256" key="1">
    <source>
        <dbReference type="ARBA" id="ARBA00004141"/>
    </source>
</evidence>
<dbReference type="AlphaFoldDB" id="A0A328E1D6"/>
<dbReference type="SUPFAM" id="SSF103481">
    <property type="entry name" value="Multidrug resistance efflux transporter EmrE"/>
    <property type="match status" value="2"/>
</dbReference>
<evidence type="ECO:0000256" key="4">
    <source>
        <dbReference type="ARBA" id="ARBA00022989"/>
    </source>
</evidence>
<dbReference type="EMBL" id="NQVE01000050">
    <property type="protein sequence ID" value="RAL51236.1"/>
    <property type="molecule type" value="Genomic_DNA"/>
</dbReference>
<feature type="domain" description="EamA" evidence="8">
    <location>
        <begin position="16"/>
        <end position="155"/>
    </location>
</feature>
<organism evidence="9 10">
    <name type="scientific">Cuscuta australis</name>
    <dbReference type="NCBI Taxonomy" id="267555"/>
    <lineage>
        <taxon>Eukaryota</taxon>
        <taxon>Viridiplantae</taxon>
        <taxon>Streptophyta</taxon>
        <taxon>Embryophyta</taxon>
        <taxon>Tracheophyta</taxon>
        <taxon>Spermatophyta</taxon>
        <taxon>Magnoliopsida</taxon>
        <taxon>eudicotyledons</taxon>
        <taxon>Gunneridae</taxon>
        <taxon>Pentapetalae</taxon>
        <taxon>asterids</taxon>
        <taxon>lamiids</taxon>
        <taxon>Solanales</taxon>
        <taxon>Convolvulaceae</taxon>
        <taxon>Cuscuteae</taxon>
        <taxon>Cuscuta</taxon>
        <taxon>Cuscuta subgen. Grammica</taxon>
        <taxon>Cuscuta sect. Cleistogrammica</taxon>
    </lineage>
</organism>
<keyword evidence="10" id="KW-1185">Reference proteome</keyword>
<feature type="transmembrane region" description="Helical" evidence="6">
    <location>
        <begin position="323"/>
        <end position="342"/>
    </location>
</feature>
<evidence type="ECO:0000313" key="9">
    <source>
        <dbReference type="EMBL" id="RAL51236.1"/>
    </source>
</evidence>
<dbReference type="InterPro" id="IPR000620">
    <property type="entry name" value="EamA_dom"/>
</dbReference>
<proteinExistence type="inferred from homology"/>
<dbReference type="InterPro" id="IPR037185">
    <property type="entry name" value="EmrE-like"/>
</dbReference>
<dbReference type="Pfam" id="PF00892">
    <property type="entry name" value="EamA"/>
    <property type="match status" value="2"/>
</dbReference>
<feature type="transmembrane region" description="Helical" evidence="6">
    <location>
        <begin position="202"/>
        <end position="222"/>
    </location>
</feature>
<feature type="transmembrane region" description="Helical" evidence="6">
    <location>
        <begin position="268"/>
        <end position="285"/>
    </location>
</feature>
<sequence length="394" mass="43284">MMMTIKKDGGIIIMSYVGVVLLQVCYAANCIISKAALNHGMNHFTFAFYRNLIAAVVFAPFAILFERKIRPKMSINVFLRIMLLAFLEPVVDQNVYYAGMRYTTATFATAMCNLVPAITFLLAWILRLEEVKVKQLHSQGKIAGTALTIGGAMIMTLVKGHIIELPWTKHTTTPPPPHHQNHPVAAAATTTTTQQYHDHLKGAAMIAAGMFCWSCFFILQAITLKSYPACMSLTALICMTGALLNLVLTLVVEHGKHSIWSLRWDTTLLAYFYNGIVCSGVVYYVSGMIMAKKGPFFVTTFNPLGMIIVASVGAILFGEQLDLGKVLGATVIIVGLYLVVWGKSKDTTTSGQSKEEDINKEFTSTKSSNNIANNKPRLDAHDDDGDRDQAVQCV</sequence>
<reference evidence="9 10" key="1">
    <citation type="submission" date="2018-06" db="EMBL/GenBank/DDBJ databases">
        <title>The Genome of Cuscuta australis (Dodder) Provides Insight into the Evolution of Plant Parasitism.</title>
        <authorList>
            <person name="Liu H."/>
        </authorList>
    </citation>
    <scope>NUCLEOTIDE SEQUENCE [LARGE SCALE GENOMIC DNA]</scope>
    <source>
        <strain evidence="10">cv. Yunnan</strain>
        <tissue evidence="9">Vines</tissue>
    </source>
</reference>
<protein>
    <recommendedName>
        <fullName evidence="6">WAT1-related protein</fullName>
    </recommendedName>
</protein>
<accession>A0A328E1D6</accession>
<feature type="transmembrane region" description="Helical" evidence="6">
    <location>
        <begin position="105"/>
        <end position="128"/>
    </location>
</feature>
<keyword evidence="5 6" id="KW-0472">Membrane</keyword>
<evidence type="ECO:0000256" key="2">
    <source>
        <dbReference type="ARBA" id="ARBA00007635"/>
    </source>
</evidence>
<evidence type="ECO:0000256" key="3">
    <source>
        <dbReference type="ARBA" id="ARBA00022692"/>
    </source>
</evidence>
<keyword evidence="3 6" id="KW-0812">Transmembrane</keyword>
<feature type="domain" description="EamA" evidence="8">
    <location>
        <begin position="201"/>
        <end position="340"/>
    </location>
</feature>
<feature type="transmembrane region" description="Helical" evidence="6">
    <location>
        <begin position="77"/>
        <end position="99"/>
    </location>
</feature>
<evidence type="ECO:0000313" key="10">
    <source>
        <dbReference type="Proteomes" id="UP000249390"/>
    </source>
</evidence>
<dbReference type="PANTHER" id="PTHR31218">
    <property type="entry name" value="WAT1-RELATED PROTEIN"/>
    <property type="match status" value="1"/>
</dbReference>
<feature type="transmembrane region" description="Helical" evidence="6">
    <location>
        <begin position="229"/>
        <end position="248"/>
    </location>
</feature>
<dbReference type="InterPro" id="IPR030184">
    <property type="entry name" value="WAT1-related"/>
</dbReference>
<name>A0A328E1D6_9ASTE</name>
<feature type="transmembrane region" description="Helical" evidence="6">
    <location>
        <begin position="140"/>
        <end position="158"/>
    </location>
</feature>
<comment type="subcellular location">
    <subcellularLocation>
        <location evidence="1 6">Membrane</location>
        <topology evidence="1 6">Multi-pass membrane protein</topology>
    </subcellularLocation>
</comment>
<evidence type="ECO:0000256" key="5">
    <source>
        <dbReference type="ARBA" id="ARBA00023136"/>
    </source>
</evidence>
<feature type="region of interest" description="Disordered" evidence="7">
    <location>
        <begin position="346"/>
        <end position="394"/>
    </location>
</feature>
<evidence type="ECO:0000259" key="8">
    <source>
        <dbReference type="Pfam" id="PF00892"/>
    </source>
</evidence>
<feature type="transmembrane region" description="Helical" evidence="6">
    <location>
        <begin position="297"/>
        <end position="317"/>
    </location>
</feature>
<comment type="similarity">
    <text evidence="2 6">Belongs to the drug/metabolite transporter (DMT) superfamily. Plant drug/metabolite exporter (P-DME) (TC 2.A.7.4) family.</text>
</comment>